<dbReference type="PANTHER" id="PTHR32063">
    <property type="match status" value="1"/>
</dbReference>
<dbReference type="AlphaFoldDB" id="A0A5J4PHI0"/>
<name>A0A5J4PHI0_9ZZZZ</name>
<dbReference type="Gene3D" id="3.30.70.1430">
    <property type="entry name" value="Multidrug efflux transporter AcrB pore domain"/>
    <property type="match status" value="1"/>
</dbReference>
<comment type="caution">
    <text evidence="1">The sequence shown here is derived from an EMBL/GenBank/DDBJ whole genome shotgun (WGS) entry which is preliminary data.</text>
</comment>
<sequence>GFFPDMDYDQLYIEYKLPEGTSSDKVHEDLQSITDYLLSREEIAHVTASVGGTPARYNLVRSVADPSLSYGELIVDYTSSKQLVATMDEIQQYLTDNYPAAYVRLKRYNLMYKKYPIEVQFNGPDPAILRELTGQALQIMEKSPVLVLARSDWEPKTPTLMVDYNQTIARNIGLSRQDVSISLLSATDGIPASVFYDNNHKQTLFLKCVDSKGNAIESLENSSIFSVMPSMAVLNKEMFYGLMTGSYSEEDVIEELLRTVPLSQVTDGIKLVWEDPLVIRYNGQRAMRAQCNPV</sequence>
<dbReference type="Pfam" id="PF00873">
    <property type="entry name" value="ACR_tran"/>
    <property type="match status" value="1"/>
</dbReference>
<proteinExistence type="predicted"/>
<dbReference type="PANTHER" id="PTHR32063:SF18">
    <property type="entry name" value="CATION EFFLUX SYSTEM PROTEIN"/>
    <property type="match status" value="1"/>
</dbReference>
<evidence type="ECO:0000313" key="1">
    <source>
        <dbReference type="EMBL" id="KAA6308917.1"/>
    </source>
</evidence>
<dbReference type="GO" id="GO:0005886">
    <property type="term" value="C:plasma membrane"/>
    <property type="evidence" value="ECO:0007669"/>
    <property type="project" value="TreeGrafter"/>
</dbReference>
<dbReference type="Gene3D" id="3.30.2090.10">
    <property type="entry name" value="Multidrug efflux transporter AcrB TolC docking domain, DN and DC subdomains"/>
    <property type="match status" value="1"/>
</dbReference>
<feature type="non-terminal residue" evidence="1">
    <location>
        <position position="1"/>
    </location>
</feature>
<accession>A0A5J4PHI0</accession>
<protein>
    <recommendedName>
        <fullName evidence="2">AcrB/AcrD/AcrF family protein</fullName>
    </recommendedName>
</protein>
<dbReference type="GO" id="GO:0042910">
    <property type="term" value="F:xenobiotic transmembrane transporter activity"/>
    <property type="evidence" value="ECO:0007669"/>
    <property type="project" value="TreeGrafter"/>
</dbReference>
<dbReference type="EMBL" id="SNRY01008232">
    <property type="protein sequence ID" value="KAA6308917.1"/>
    <property type="molecule type" value="Genomic_DNA"/>
</dbReference>
<dbReference type="InterPro" id="IPR027463">
    <property type="entry name" value="AcrB_DN_DC_subdom"/>
</dbReference>
<organism evidence="1">
    <name type="scientific">termite gut metagenome</name>
    <dbReference type="NCBI Taxonomy" id="433724"/>
    <lineage>
        <taxon>unclassified sequences</taxon>
        <taxon>metagenomes</taxon>
        <taxon>organismal metagenomes</taxon>
    </lineage>
</organism>
<feature type="non-terminal residue" evidence="1">
    <location>
        <position position="294"/>
    </location>
</feature>
<gene>
    <name evidence="1" type="ORF">EZS27_039504</name>
</gene>
<dbReference type="Gene3D" id="3.30.70.1440">
    <property type="entry name" value="Multidrug efflux transporter AcrB pore domain"/>
    <property type="match status" value="1"/>
</dbReference>
<reference evidence="1" key="1">
    <citation type="submission" date="2019-03" db="EMBL/GenBank/DDBJ databases">
        <title>Single cell metagenomics reveals metabolic interactions within the superorganism composed of flagellate Streblomastix strix and complex community of Bacteroidetes bacteria on its surface.</title>
        <authorList>
            <person name="Treitli S.C."/>
            <person name="Kolisko M."/>
            <person name="Husnik F."/>
            <person name="Keeling P."/>
            <person name="Hampl V."/>
        </authorList>
    </citation>
    <scope>NUCLEOTIDE SEQUENCE</scope>
    <source>
        <strain evidence="1">STM</strain>
    </source>
</reference>
<dbReference type="InterPro" id="IPR001036">
    <property type="entry name" value="Acrflvin-R"/>
</dbReference>
<evidence type="ECO:0008006" key="2">
    <source>
        <dbReference type="Google" id="ProtNLM"/>
    </source>
</evidence>
<dbReference type="SUPFAM" id="SSF82693">
    <property type="entry name" value="Multidrug efflux transporter AcrB pore domain, PN1, PN2, PC1 and PC2 subdomains"/>
    <property type="match status" value="1"/>
</dbReference>